<dbReference type="InterPro" id="IPR050664">
    <property type="entry name" value="Octanoyltrans_LipM/LipL"/>
</dbReference>
<proteinExistence type="predicted"/>
<dbReference type="InterPro" id="IPR004143">
    <property type="entry name" value="BPL_LPL_catalytic"/>
</dbReference>
<dbReference type="RefSeq" id="WP_162672914.1">
    <property type="nucleotide sequence ID" value="NZ_LR593886.1"/>
</dbReference>
<dbReference type="Gene3D" id="3.30.930.10">
    <property type="entry name" value="Bira Bifunctional Protein, Domain 2"/>
    <property type="match status" value="1"/>
</dbReference>
<dbReference type="PANTHER" id="PTHR43679">
    <property type="entry name" value="OCTANOYLTRANSFERASE LIPM-RELATED"/>
    <property type="match status" value="1"/>
</dbReference>
<accession>A0A6P2DIY0</accession>
<organism evidence="2 3">
    <name type="scientific">Gemmata massiliana</name>
    <dbReference type="NCBI Taxonomy" id="1210884"/>
    <lineage>
        <taxon>Bacteria</taxon>
        <taxon>Pseudomonadati</taxon>
        <taxon>Planctomycetota</taxon>
        <taxon>Planctomycetia</taxon>
        <taxon>Gemmatales</taxon>
        <taxon>Gemmataceae</taxon>
        <taxon>Gemmata</taxon>
    </lineage>
</organism>
<gene>
    <name evidence="2" type="ORF">SOIL9_73120</name>
</gene>
<protein>
    <recommendedName>
        <fullName evidence="1">BPL/LPL catalytic domain-containing protein</fullName>
    </recommendedName>
</protein>
<dbReference type="Pfam" id="PF21948">
    <property type="entry name" value="LplA-B_cat"/>
    <property type="match status" value="1"/>
</dbReference>
<dbReference type="KEGG" id="gms:SOIL9_73120"/>
<evidence type="ECO:0000313" key="2">
    <source>
        <dbReference type="EMBL" id="VTS03051.1"/>
    </source>
</evidence>
<reference evidence="2 3" key="1">
    <citation type="submission" date="2019-05" db="EMBL/GenBank/DDBJ databases">
        <authorList>
            <consortium name="Science for Life Laboratories"/>
        </authorList>
    </citation>
    <scope>NUCLEOTIDE SEQUENCE [LARGE SCALE GENOMIC DNA]</scope>
    <source>
        <strain evidence="2">Soil9</strain>
    </source>
</reference>
<sequence>MQLLDLTLPDPEMNLALDESLLVAAEEGAGGEVLRFWEQPAYAVVVGSGGSVVIDVNLSACAAAGVPVLRRASGGGTVLLGPGCLCFSLVLSYDHAPGLNEIPASNRYILARVLSALKPVATASVEGTSDLAVSGVKFSGNAQQRKRKFFLHHGTLLCGFDLALVAKYLNAPERQPDYRRDRPHGDFITNLPARPEEVKQLLINEWRPEGDYAPVPLARAHALVADKYSRAEWNRRR</sequence>
<dbReference type="PROSITE" id="PS51733">
    <property type="entry name" value="BPL_LPL_CATALYTIC"/>
    <property type="match status" value="1"/>
</dbReference>
<feature type="domain" description="BPL/LPL catalytic" evidence="1">
    <location>
        <begin position="28"/>
        <end position="214"/>
    </location>
</feature>
<name>A0A6P2DIY0_9BACT</name>
<dbReference type="GO" id="GO:0016874">
    <property type="term" value="F:ligase activity"/>
    <property type="evidence" value="ECO:0007669"/>
    <property type="project" value="UniProtKB-KW"/>
</dbReference>
<evidence type="ECO:0000259" key="1">
    <source>
        <dbReference type="PROSITE" id="PS51733"/>
    </source>
</evidence>
<dbReference type="InterPro" id="IPR045864">
    <property type="entry name" value="aa-tRNA-synth_II/BPL/LPL"/>
</dbReference>
<dbReference type="SUPFAM" id="SSF55681">
    <property type="entry name" value="Class II aaRS and biotin synthetases"/>
    <property type="match status" value="1"/>
</dbReference>
<dbReference type="Proteomes" id="UP000464178">
    <property type="component" value="Chromosome"/>
</dbReference>
<evidence type="ECO:0000313" key="3">
    <source>
        <dbReference type="Proteomes" id="UP000464178"/>
    </source>
</evidence>
<dbReference type="EMBL" id="LR593886">
    <property type="protein sequence ID" value="VTS03051.1"/>
    <property type="molecule type" value="Genomic_DNA"/>
</dbReference>
<keyword evidence="2" id="KW-0436">Ligase</keyword>
<keyword evidence="3" id="KW-1185">Reference proteome</keyword>
<dbReference type="AlphaFoldDB" id="A0A6P2DIY0"/>
<dbReference type="PANTHER" id="PTHR43679:SF2">
    <property type="entry name" value="OCTANOYL-[GCVH]:PROTEIN N-OCTANOYLTRANSFERASE"/>
    <property type="match status" value="1"/>
</dbReference>
<dbReference type="CDD" id="cd16443">
    <property type="entry name" value="LplA"/>
    <property type="match status" value="1"/>
</dbReference>